<dbReference type="GO" id="GO:0009060">
    <property type="term" value="P:aerobic respiration"/>
    <property type="evidence" value="ECO:0007669"/>
    <property type="project" value="TreeGrafter"/>
</dbReference>
<evidence type="ECO:0000256" key="2">
    <source>
        <dbReference type="SAM" id="MobiDB-lite"/>
    </source>
</evidence>
<evidence type="ECO:0000313" key="4">
    <source>
        <dbReference type="EMBL" id="KAG6772626.1"/>
    </source>
</evidence>
<dbReference type="NCBIfam" id="NF005012">
    <property type="entry name" value="PRK06411.1"/>
    <property type="match status" value="1"/>
</dbReference>
<evidence type="ECO:0000256" key="1">
    <source>
        <dbReference type="ARBA" id="ARBA00023004"/>
    </source>
</evidence>
<dbReference type="GO" id="GO:0015990">
    <property type="term" value="P:electron transport coupled proton transport"/>
    <property type="evidence" value="ECO:0007669"/>
    <property type="project" value="TreeGrafter"/>
</dbReference>
<dbReference type="EMBL" id="JAAWWB010000011">
    <property type="protein sequence ID" value="KAG6772626.1"/>
    <property type="molecule type" value="Genomic_DNA"/>
</dbReference>
<keyword evidence="3" id="KW-0472">Membrane</keyword>
<feature type="transmembrane region" description="Helical" evidence="3">
    <location>
        <begin position="201"/>
        <end position="221"/>
    </location>
</feature>
<protein>
    <recommendedName>
        <fullName evidence="6">NADH-ubiquinone oxidoreductase 20 kDa subunit</fullName>
    </recommendedName>
</protein>
<dbReference type="PANTHER" id="PTHR11995">
    <property type="entry name" value="NADH DEHYDROGENASE"/>
    <property type="match status" value="1"/>
</dbReference>
<dbReference type="OrthoDB" id="268400at2759"/>
<dbReference type="Proteomes" id="UP000886885">
    <property type="component" value="Chromosome 6A"/>
</dbReference>
<proteinExistence type="predicted"/>
<evidence type="ECO:0000313" key="5">
    <source>
        <dbReference type="Proteomes" id="UP000886885"/>
    </source>
</evidence>
<dbReference type="GO" id="GO:0005739">
    <property type="term" value="C:mitochondrion"/>
    <property type="evidence" value="ECO:0007669"/>
    <property type="project" value="GOC"/>
</dbReference>
<feature type="region of interest" description="Disordered" evidence="2">
    <location>
        <begin position="27"/>
        <end position="55"/>
    </location>
</feature>
<dbReference type="PANTHER" id="PTHR11995:SF14">
    <property type="entry name" value="NADH DEHYDROGENASE [UBIQUINONE] IRON-SULFUR PROTEIN 7, MITOCHONDRIAL"/>
    <property type="match status" value="1"/>
</dbReference>
<feature type="transmembrane region" description="Helical" evidence="3">
    <location>
        <begin position="317"/>
        <end position="335"/>
    </location>
</feature>
<evidence type="ECO:0000256" key="3">
    <source>
        <dbReference type="SAM" id="Phobius"/>
    </source>
</evidence>
<comment type="caution">
    <text evidence="4">The sequence shown here is derived from an EMBL/GenBank/DDBJ whole genome shotgun (WGS) entry which is preliminary data.</text>
</comment>
<keyword evidence="3" id="KW-0812">Transmembrane</keyword>
<feature type="compositionally biased region" description="Pro residues" evidence="2">
    <location>
        <begin position="34"/>
        <end position="49"/>
    </location>
</feature>
<reference evidence="4" key="1">
    <citation type="journal article" date="2020" name="bioRxiv">
        <title>Hybrid origin of Populus tomentosa Carr. identified through genome sequencing and phylogenomic analysis.</title>
        <authorList>
            <person name="An X."/>
            <person name="Gao K."/>
            <person name="Chen Z."/>
            <person name="Li J."/>
            <person name="Yang X."/>
            <person name="Yang X."/>
            <person name="Zhou J."/>
            <person name="Guo T."/>
            <person name="Zhao T."/>
            <person name="Huang S."/>
            <person name="Miao D."/>
            <person name="Khan W.U."/>
            <person name="Rao P."/>
            <person name="Ye M."/>
            <person name="Lei B."/>
            <person name="Liao W."/>
            <person name="Wang J."/>
            <person name="Ji L."/>
            <person name="Li Y."/>
            <person name="Guo B."/>
            <person name="Mustafa N.S."/>
            <person name="Li S."/>
            <person name="Yun Q."/>
            <person name="Keller S.R."/>
            <person name="Mao J."/>
            <person name="Zhang R."/>
            <person name="Strauss S.H."/>
        </authorList>
    </citation>
    <scope>NUCLEOTIDE SEQUENCE</scope>
    <source>
        <strain evidence="4">GM15</strain>
        <tissue evidence="4">Leaf</tissue>
    </source>
</reference>
<accession>A0A8X8CR48</accession>
<keyword evidence="5" id="KW-1185">Reference proteome</keyword>
<name>A0A8X8CR48_POPTO</name>
<gene>
    <name evidence="4" type="ORF">POTOM_024043</name>
</gene>
<sequence>MAMITRNTATRLPHLLSIHRPATASLHTTLPSLSPEPTPAPYTRAPPPSSSSLTGLSKPAEFVISKVDSLMNWARTGSIWPMTFGLACCAVEMMHTGAARYDLDRFGIIFRPSPRQSDCMIVAGTLTNKMAPALRNYLWRTRRPINGLEDCLDIYWRNGSEGLPRVQKQFFLDNTIWFMIKCLSLGGSSPWAAVQMVVDITIIRTLLFVVVTGLSLLTFMFQDAHPLPRPYFMDYSSCRKRSTGARTSSIGGPDKWKSWLHFYDLIKEMVSVSCSKCRVKGEAVSNTLLSHGSISYILWSSYCFYRFSKTFFCNFDVLNCPFVVLLVCVLFRKLYCFDNLWTK</sequence>
<dbReference type="AlphaFoldDB" id="A0A8X8CR48"/>
<organism evidence="4 5">
    <name type="scientific">Populus tomentosa</name>
    <name type="common">Chinese white poplar</name>
    <dbReference type="NCBI Taxonomy" id="118781"/>
    <lineage>
        <taxon>Eukaryota</taxon>
        <taxon>Viridiplantae</taxon>
        <taxon>Streptophyta</taxon>
        <taxon>Embryophyta</taxon>
        <taxon>Tracheophyta</taxon>
        <taxon>Spermatophyta</taxon>
        <taxon>Magnoliopsida</taxon>
        <taxon>eudicotyledons</taxon>
        <taxon>Gunneridae</taxon>
        <taxon>Pentapetalae</taxon>
        <taxon>rosids</taxon>
        <taxon>fabids</taxon>
        <taxon>Malpighiales</taxon>
        <taxon>Salicaceae</taxon>
        <taxon>Saliceae</taxon>
        <taxon>Populus</taxon>
    </lineage>
</organism>
<dbReference type="GO" id="GO:0045271">
    <property type="term" value="C:respiratory chain complex I"/>
    <property type="evidence" value="ECO:0007669"/>
    <property type="project" value="TreeGrafter"/>
</dbReference>
<evidence type="ECO:0008006" key="6">
    <source>
        <dbReference type="Google" id="ProtNLM"/>
    </source>
</evidence>
<dbReference type="GO" id="GO:0008137">
    <property type="term" value="F:NADH dehydrogenase (ubiquinone) activity"/>
    <property type="evidence" value="ECO:0007669"/>
    <property type="project" value="TreeGrafter"/>
</dbReference>
<dbReference type="GO" id="GO:0032981">
    <property type="term" value="P:mitochondrial respiratory chain complex I assembly"/>
    <property type="evidence" value="ECO:0007669"/>
    <property type="project" value="TreeGrafter"/>
</dbReference>
<keyword evidence="3" id="KW-1133">Transmembrane helix</keyword>
<keyword evidence="1" id="KW-0408">Iron</keyword>